<dbReference type="InterPro" id="IPR036890">
    <property type="entry name" value="HATPase_C_sf"/>
</dbReference>
<dbReference type="InterPro" id="IPR015943">
    <property type="entry name" value="WD40/YVTN_repeat-like_dom_sf"/>
</dbReference>
<dbReference type="Gene3D" id="3.30.565.10">
    <property type="entry name" value="Histidine kinase-like ATPase, C-terminal domain"/>
    <property type="match status" value="1"/>
</dbReference>
<dbReference type="GO" id="GO:0016020">
    <property type="term" value="C:membrane"/>
    <property type="evidence" value="ECO:0007669"/>
    <property type="project" value="InterPro"/>
</dbReference>
<proteinExistence type="predicted"/>
<dbReference type="Pfam" id="PF07494">
    <property type="entry name" value="Reg_prop"/>
    <property type="match status" value="3"/>
</dbReference>
<feature type="domain" description="Histidine kinase/HSP90-like ATPase" evidence="2">
    <location>
        <begin position="966"/>
        <end position="1068"/>
    </location>
</feature>
<keyword evidence="1" id="KW-0472">Membrane</keyword>
<evidence type="ECO:0000256" key="1">
    <source>
        <dbReference type="SAM" id="Phobius"/>
    </source>
</evidence>
<dbReference type="InterPro" id="IPR013783">
    <property type="entry name" value="Ig-like_fold"/>
</dbReference>
<organism evidence="5 6">
    <name type="scientific">Spirosoma profusum</name>
    <dbReference type="NCBI Taxonomy" id="2771354"/>
    <lineage>
        <taxon>Bacteria</taxon>
        <taxon>Pseudomonadati</taxon>
        <taxon>Bacteroidota</taxon>
        <taxon>Cytophagia</taxon>
        <taxon>Cytophagales</taxon>
        <taxon>Cytophagaceae</taxon>
        <taxon>Spirosoma</taxon>
    </lineage>
</organism>
<gene>
    <name evidence="5" type="ORF">IC229_24275</name>
</gene>
<dbReference type="EMBL" id="JACWZY010000024">
    <property type="protein sequence ID" value="MBD2703785.1"/>
    <property type="molecule type" value="Genomic_DNA"/>
</dbReference>
<protein>
    <submittedName>
        <fullName evidence="5">Histidine kinase</fullName>
    </submittedName>
</protein>
<dbReference type="InterPro" id="IPR010559">
    <property type="entry name" value="Sig_transdc_His_kin_internal"/>
</dbReference>
<name>A0A927ATL0_9BACT</name>
<dbReference type="Pfam" id="PF02518">
    <property type="entry name" value="HATPase_c"/>
    <property type="match status" value="1"/>
</dbReference>
<dbReference type="Gene3D" id="2.60.40.10">
    <property type="entry name" value="Immunoglobulins"/>
    <property type="match status" value="1"/>
</dbReference>
<dbReference type="PANTHER" id="PTHR34220">
    <property type="entry name" value="SENSOR HISTIDINE KINASE YPDA"/>
    <property type="match status" value="1"/>
</dbReference>
<feature type="transmembrane region" description="Helical" evidence="1">
    <location>
        <begin position="819"/>
        <end position="837"/>
    </location>
</feature>
<evidence type="ECO:0000313" key="5">
    <source>
        <dbReference type="EMBL" id="MBD2703785.1"/>
    </source>
</evidence>
<dbReference type="AlphaFoldDB" id="A0A927ATL0"/>
<dbReference type="Pfam" id="PF06580">
    <property type="entry name" value="His_kinase"/>
    <property type="match status" value="1"/>
</dbReference>
<evidence type="ECO:0000259" key="4">
    <source>
        <dbReference type="Pfam" id="PF07495"/>
    </source>
</evidence>
<keyword evidence="5" id="KW-0418">Kinase</keyword>
<feature type="domain" description="Signal transduction histidine kinase internal region" evidence="3">
    <location>
        <begin position="862"/>
        <end position="941"/>
    </location>
</feature>
<dbReference type="Gene3D" id="2.130.10.10">
    <property type="entry name" value="YVTN repeat-like/Quinoprotein amine dehydrogenase"/>
    <property type="match status" value="3"/>
</dbReference>
<accession>A0A927ATL0</accession>
<keyword evidence="1" id="KW-1133">Transmembrane helix</keyword>
<dbReference type="Pfam" id="PF07495">
    <property type="entry name" value="Y_Y_Y"/>
    <property type="match status" value="1"/>
</dbReference>
<dbReference type="InterPro" id="IPR011123">
    <property type="entry name" value="Y_Y_Y"/>
</dbReference>
<dbReference type="GO" id="GO:0000155">
    <property type="term" value="F:phosphorelay sensor kinase activity"/>
    <property type="evidence" value="ECO:0007669"/>
    <property type="project" value="InterPro"/>
</dbReference>
<dbReference type="SUPFAM" id="SSF55874">
    <property type="entry name" value="ATPase domain of HSP90 chaperone/DNA topoisomerase II/histidine kinase"/>
    <property type="match status" value="1"/>
</dbReference>
<keyword evidence="6" id="KW-1185">Reference proteome</keyword>
<dbReference type="RefSeq" id="WP_190889732.1">
    <property type="nucleotide sequence ID" value="NZ_JACWZY010000024.1"/>
</dbReference>
<reference evidence="5" key="1">
    <citation type="submission" date="2020-09" db="EMBL/GenBank/DDBJ databases">
        <authorList>
            <person name="Kim M.K."/>
        </authorList>
    </citation>
    <scope>NUCLEOTIDE SEQUENCE</scope>
    <source>
        <strain evidence="5">BT702</strain>
    </source>
</reference>
<evidence type="ECO:0000259" key="2">
    <source>
        <dbReference type="Pfam" id="PF02518"/>
    </source>
</evidence>
<evidence type="ECO:0000259" key="3">
    <source>
        <dbReference type="Pfam" id="PF06580"/>
    </source>
</evidence>
<dbReference type="InterPro" id="IPR011110">
    <property type="entry name" value="Reg_prop"/>
</dbReference>
<dbReference type="Proteomes" id="UP000598820">
    <property type="component" value="Unassembled WGS sequence"/>
</dbReference>
<dbReference type="InterPro" id="IPR003594">
    <property type="entry name" value="HATPase_dom"/>
</dbReference>
<dbReference type="InterPro" id="IPR050640">
    <property type="entry name" value="Bact_2-comp_sensor_kinase"/>
</dbReference>
<keyword evidence="5" id="KW-0808">Transferase</keyword>
<dbReference type="SUPFAM" id="SSF63829">
    <property type="entry name" value="Calcium-dependent phosphotriesterase"/>
    <property type="match status" value="3"/>
</dbReference>
<sequence>MMWISSWFTLILTLLKKTKPICFNLIGFLLIFSCCGWAQSPTVPVSSNIFFSQLSTKNGLSYNLINCLHQDRQGFIWIGTFNGLDRFDGTHFIPFKHNRTQSNSIAHNNIMDICEDKAGNIWVATVNGVSRYSKDSNTFTNYLLETNSSEAFSNNVVNNILCDRNGTIWATSLGGLFEFLPAKNRFKAYRHDPANPATLSSNLIHRNSLVEDPNHPRLWLGSGKGLNCFDLNKKVFYNYRNNPQHSTAFTDHRIYPLAFDRLGQLLFGDEHQRQLLAYNAKNNQTTAITPVLASNKQVELASISAIYIDPQNDIWLSSWNNEIFHRTSATNTWIQLQHDDADPGSINSNFFWDALQTREGVTFVGGLYGLSIYKPNNAYQTIFNPALAFPERKSPLRIFSLVEDDAGTVWMGTNWNGLIAYNVSKQTFTTHPVAGHATLPLSVSTVFHLAIVDDNIWVCTRNGIQIFNPVTQQYKPFTGIPAKEKLQESYVTWMFQDSRKTVWISASSRWLFEYHPQTKIYKRHNLDSLSGSSDVTNVTSFAEDKLGNVWFGTYLGRLYQYNSNQQTFTVHLPNQNQRPRVLQQPINDLWAGPDNKIWYASEGGGLVQYDPVRNRFKSWMESDGLLMDVCNRILPDRQGNLWVNSYEGHTIFDPVRERIVNPRVRYGQRENNFFSNTQYRLRNGDLLFVNTGNLIRVNPDKIGGAQAASKPVISSLAVFEKSRPLFSDTSPIELTYKENFFTLAFSSLAAPGSAPIEYTYRLTNYDPDWVRSENRTFATYTGVKGGHYLFQVRARTQQGNWSSVQSLPIYIQPPFWQTGWFQLGLFGTFIGLFIFIARNREKRLMLQQAEKSEFKERLAATEMKALRSQMNPHFLYNSLNAIRLFVLQNDSDNADKYLVKFSRLMRLILDNSRQEWVTLASELEQLQLYLELEQLRFDHKFEFVIETNPDLNKESLLIPPMIIQPYIENAILHGIAHKTETGTIWVRVRSTPDHLECVVEDDGIGRRRAAELKSRTPTSHRSVGLQVTAERLQLIGQRNGKQTGVTVIDKENEDHQATGTRVVIELPLMNA</sequence>
<feature type="domain" description="Two component regulator three Y" evidence="4">
    <location>
        <begin position="756"/>
        <end position="811"/>
    </location>
</feature>
<keyword evidence="1" id="KW-0812">Transmembrane</keyword>
<dbReference type="PANTHER" id="PTHR34220:SF7">
    <property type="entry name" value="SENSOR HISTIDINE KINASE YPDA"/>
    <property type="match status" value="1"/>
</dbReference>
<evidence type="ECO:0000313" key="6">
    <source>
        <dbReference type="Proteomes" id="UP000598820"/>
    </source>
</evidence>
<comment type="caution">
    <text evidence="5">The sequence shown here is derived from an EMBL/GenBank/DDBJ whole genome shotgun (WGS) entry which is preliminary data.</text>
</comment>